<keyword evidence="10" id="KW-1185">Reference proteome</keyword>
<dbReference type="Gene3D" id="1.20.1250.20">
    <property type="entry name" value="MFS general substrate transporter like domains"/>
    <property type="match status" value="1"/>
</dbReference>
<dbReference type="SUPFAM" id="SSF103473">
    <property type="entry name" value="MFS general substrate transporter"/>
    <property type="match status" value="1"/>
</dbReference>
<dbReference type="InterPro" id="IPR056555">
    <property type="entry name" value="NFD4_C"/>
</dbReference>
<feature type="signal peptide" evidence="6">
    <location>
        <begin position="1"/>
        <end position="26"/>
    </location>
</feature>
<feature type="transmembrane region" description="Helical" evidence="5">
    <location>
        <begin position="481"/>
        <end position="500"/>
    </location>
</feature>
<dbReference type="OrthoDB" id="342131at2759"/>
<accession>A0A835UJG2</accession>
<keyword evidence="6" id="KW-0732">Signal</keyword>
<evidence type="ECO:0000259" key="7">
    <source>
        <dbReference type="Pfam" id="PF06813"/>
    </source>
</evidence>
<name>A0A835UJG2_VANPL</name>
<keyword evidence="2 5" id="KW-0812">Transmembrane</keyword>
<feature type="transmembrane region" description="Helical" evidence="5">
    <location>
        <begin position="236"/>
        <end position="254"/>
    </location>
</feature>
<gene>
    <name evidence="9" type="ORF">HPP92_019742</name>
</gene>
<dbReference type="Proteomes" id="UP000636800">
    <property type="component" value="Chromosome 10"/>
</dbReference>
<evidence type="ECO:0000256" key="5">
    <source>
        <dbReference type="SAM" id="Phobius"/>
    </source>
</evidence>
<feature type="transmembrane region" description="Helical" evidence="5">
    <location>
        <begin position="381"/>
        <end position="398"/>
    </location>
</feature>
<sequence length="521" mass="56966">MSLPSSLQWLSLVGCIWLQAINGANSDFPVYSSQLKQLLSISQVQLNNLAFASDAGKLLGWLSGVAATFLTLKLVLLIGACFSLIGYGVQFLFLANKISHLSYWQLFLLTALAGNGICWINTVCYLICIRNFSSAGRVAVGISTSYVGLSAKIYTTLAEVIFHPVRDKQAKPYILLNAVCPLLVAAVTAPLLQVTETQKSTRSHNMFLVLFLITLTTGTCSTLGSLGSSEFWSIEHAISLGVLLIAPVLLPAVVKMRESIEKKRERRVHDLTIDEGRRDDRVVVLELKEEEPNSELREEEVSLGSMLQKLDFWLYFFSYMFGATLGLVFLNNLGQIAESRGFSHVSSLVSLSSSMGFFGRLMPSLLEYYVAKREGMISRPGFMATMMAPMAAAFFMLLKSSHLILYISTAIIGACSGAITSIAVSATPELFGTKNFAVNHNVVVANIPIGSFVFGYLAALLYQRGGGMNTCIGVECYSKTFVIWCCVCSFGTVLCTALYLRRRLRFRSPAGEEANSGGDEE</sequence>
<dbReference type="PANTHER" id="PTHR21576:SF11">
    <property type="entry name" value="MAJOR FACILITATOR SUPERFAMILY PROTEIN"/>
    <property type="match status" value="1"/>
</dbReference>
<feature type="domain" description="Nodulin-like" evidence="7">
    <location>
        <begin position="8"/>
        <end position="251"/>
    </location>
</feature>
<dbReference type="AlphaFoldDB" id="A0A835UJG2"/>
<protein>
    <recommendedName>
        <fullName evidence="11">Nodulin-like domain-containing protein</fullName>
    </recommendedName>
</protein>
<feature type="transmembrane region" description="Helical" evidence="5">
    <location>
        <begin position="312"/>
        <end position="330"/>
    </location>
</feature>
<feature type="domain" description="NFD4 C-terminal" evidence="8">
    <location>
        <begin position="299"/>
        <end position="504"/>
    </location>
</feature>
<evidence type="ECO:0000313" key="9">
    <source>
        <dbReference type="EMBL" id="KAG0463673.1"/>
    </source>
</evidence>
<evidence type="ECO:0000256" key="2">
    <source>
        <dbReference type="ARBA" id="ARBA00022692"/>
    </source>
</evidence>
<dbReference type="InterPro" id="IPR036259">
    <property type="entry name" value="MFS_trans_sf"/>
</dbReference>
<organism evidence="9 10">
    <name type="scientific">Vanilla planifolia</name>
    <name type="common">Vanilla</name>
    <dbReference type="NCBI Taxonomy" id="51239"/>
    <lineage>
        <taxon>Eukaryota</taxon>
        <taxon>Viridiplantae</taxon>
        <taxon>Streptophyta</taxon>
        <taxon>Embryophyta</taxon>
        <taxon>Tracheophyta</taxon>
        <taxon>Spermatophyta</taxon>
        <taxon>Magnoliopsida</taxon>
        <taxon>Liliopsida</taxon>
        <taxon>Asparagales</taxon>
        <taxon>Orchidaceae</taxon>
        <taxon>Vanilloideae</taxon>
        <taxon>Vanilleae</taxon>
        <taxon>Vanilla</taxon>
    </lineage>
</organism>
<evidence type="ECO:0000256" key="6">
    <source>
        <dbReference type="SAM" id="SignalP"/>
    </source>
</evidence>
<evidence type="ECO:0000256" key="4">
    <source>
        <dbReference type="ARBA" id="ARBA00023136"/>
    </source>
</evidence>
<comment type="caution">
    <text evidence="9">The sequence shown here is derived from an EMBL/GenBank/DDBJ whole genome shotgun (WGS) entry which is preliminary data.</text>
</comment>
<evidence type="ECO:0008006" key="11">
    <source>
        <dbReference type="Google" id="ProtNLM"/>
    </source>
</evidence>
<keyword evidence="3 5" id="KW-1133">Transmembrane helix</keyword>
<feature type="transmembrane region" description="Helical" evidence="5">
    <location>
        <begin position="206"/>
        <end position="224"/>
    </location>
</feature>
<evidence type="ECO:0000259" key="8">
    <source>
        <dbReference type="Pfam" id="PF23262"/>
    </source>
</evidence>
<keyword evidence="4 5" id="KW-0472">Membrane</keyword>
<feature type="transmembrane region" description="Helical" evidence="5">
    <location>
        <begin position="438"/>
        <end position="461"/>
    </location>
</feature>
<feature type="chain" id="PRO_5032798050" description="Nodulin-like domain-containing protein" evidence="6">
    <location>
        <begin position="27"/>
        <end position="521"/>
    </location>
</feature>
<evidence type="ECO:0000256" key="3">
    <source>
        <dbReference type="ARBA" id="ARBA00022989"/>
    </source>
</evidence>
<feature type="transmembrane region" description="Helical" evidence="5">
    <location>
        <begin position="106"/>
        <end position="128"/>
    </location>
</feature>
<feature type="transmembrane region" description="Helical" evidence="5">
    <location>
        <begin position="135"/>
        <end position="154"/>
    </location>
</feature>
<feature type="transmembrane region" description="Helical" evidence="5">
    <location>
        <begin position="404"/>
        <end position="426"/>
    </location>
</feature>
<evidence type="ECO:0000256" key="1">
    <source>
        <dbReference type="ARBA" id="ARBA00004141"/>
    </source>
</evidence>
<dbReference type="Pfam" id="PF23262">
    <property type="entry name" value="NFD4_C"/>
    <property type="match status" value="1"/>
</dbReference>
<dbReference type="Pfam" id="PF06813">
    <property type="entry name" value="Nodulin-like"/>
    <property type="match status" value="1"/>
</dbReference>
<proteinExistence type="predicted"/>
<comment type="subcellular location">
    <subcellularLocation>
        <location evidence="1">Membrane</location>
        <topology evidence="1">Multi-pass membrane protein</topology>
    </subcellularLocation>
</comment>
<dbReference type="EMBL" id="JADCNL010000010">
    <property type="protein sequence ID" value="KAG0463673.1"/>
    <property type="molecule type" value="Genomic_DNA"/>
</dbReference>
<feature type="transmembrane region" description="Helical" evidence="5">
    <location>
        <begin position="74"/>
        <end position="94"/>
    </location>
</feature>
<evidence type="ECO:0000313" key="10">
    <source>
        <dbReference type="Proteomes" id="UP000636800"/>
    </source>
</evidence>
<dbReference type="PANTHER" id="PTHR21576">
    <property type="entry name" value="UNCHARACTERIZED NODULIN-LIKE PROTEIN"/>
    <property type="match status" value="1"/>
</dbReference>
<feature type="transmembrane region" description="Helical" evidence="5">
    <location>
        <begin position="174"/>
        <end position="194"/>
    </location>
</feature>
<reference evidence="9 10" key="1">
    <citation type="journal article" date="2020" name="Nat. Food">
        <title>A phased Vanilla planifolia genome enables genetic improvement of flavour and production.</title>
        <authorList>
            <person name="Hasing T."/>
            <person name="Tang H."/>
            <person name="Brym M."/>
            <person name="Khazi F."/>
            <person name="Huang T."/>
            <person name="Chambers A.H."/>
        </authorList>
    </citation>
    <scope>NUCLEOTIDE SEQUENCE [LARGE SCALE GENOMIC DNA]</scope>
    <source>
        <tissue evidence="9">Leaf</tissue>
    </source>
</reference>
<dbReference type="InterPro" id="IPR010658">
    <property type="entry name" value="Nodulin-like"/>
</dbReference>
<dbReference type="GO" id="GO:0016020">
    <property type="term" value="C:membrane"/>
    <property type="evidence" value="ECO:0007669"/>
    <property type="project" value="UniProtKB-SubCell"/>
</dbReference>